<dbReference type="InterPro" id="IPR013525">
    <property type="entry name" value="ABC2_TM"/>
</dbReference>
<organism evidence="11 12">
    <name type="scientific">Neomicrococcus aestuarii</name>
    <dbReference type="NCBI Taxonomy" id="556325"/>
    <lineage>
        <taxon>Bacteria</taxon>
        <taxon>Bacillati</taxon>
        <taxon>Actinomycetota</taxon>
        <taxon>Actinomycetes</taxon>
        <taxon>Micrococcales</taxon>
        <taxon>Micrococcaceae</taxon>
        <taxon>Neomicrococcus</taxon>
    </lineage>
</organism>
<evidence type="ECO:0000313" key="12">
    <source>
        <dbReference type="Proteomes" id="UP000580797"/>
    </source>
</evidence>
<evidence type="ECO:0000256" key="7">
    <source>
        <dbReference type="ARBA" id="ARBA00022989"/>
    </source>
</evidence>
<comment type="similarity">
    <text evidence="2 9">Belongs to the ABC-2 integral membrane protein family.</text>
</comment>
<proteinExistence type="inferred from homology"/>
<reference evidence="11 12" key="1">
    <citation type="submission" date="2020-08" db="EMBL/GenBank/DDBJ databases">
        <title>Sequencing the genomes of 1000 actinobacteria strains.</title>
        <authorList>
            <person name="Klenk H.-P."/>
        </authorList>
    </citation>
    <scope>NUCLEOTIDE SEQUENCE [LARGE SCALE GENOMIC DNA]</scope>
    <source>
        <strain evidence="11 12">DSM 105783</strain>
    </source>
</reference>
<keyword evidence="5" id="KW-0997">Cell inner membrane</keyword>
<evidence type="ECO:0000256" key="9">
    <source>
        <dbReference type="RuleBase" id="RU361157"/>
    </source>
</evidence>
<dbReference type="PROSITE" id="PS51012">
    <property type="entry name" value="ABC_TM2"/>
    <property type="match status" value="1"/>
</dbReference>
<keyword evidence="8 9" id="KW-0472">Membrane</keyword>
<name>A0A7W8TV80_9MICC</name>
<feature type="transmembrane region" description="Helical" evidence="9">
    <location>
        <begin position="175"/>
        <end position="198"/>
    </location>
</feature>
<evidence type="ECO:0000256" key="4">
    <source>
        <dbReference type="ARBA" id="ARBA00022475"/>
    </source>
</evidence>
<dbReference type="RefSeq" id="WP_183663996.1">
    <property type="nucleotide sequence ID" value="NZ_BAAARH010000003.1"/>
</dbReference>
<dbReference type="GO" id="GO:0015920">
    <property type="term" value="P:lipopolysaccharide transport"/>
    <property type="evidence" value="ECO:0007669"/>
    <property type="project" value="TreeGrafter"/>
</dbReference>
<gene>
    <name evidence="11" type="ORF">HD598_000818</name>
</gene>
<protein>
    <recommendedName>
        <fullName evidence="9">Transport permease protein</fullName>
    </recommendedName>
</protein>
<evidence type="ECO:0000259" key="10">
    <source>
        <dbReference type="PROSITE" id="PS51012"/>
    </source>
</evidence>
<keyword evidence="7 9" id="KW-1133">Transmembrane helix</keyword>
<dbReference type="PANTHER" id="PTHR30413">
    <property type="entry name" value="INNER MEMBRANE TRANSPORT PERMEASE"/>
    <property type="match status" value="1"/>
</dbReference>
<keyword evidence="6 9" id="KW-0812">Transmembrane</keyword>
<feature type="transmembrane region" description="Helical" evidence="9">
    <location>
        <begin position="210"/>
        <end position="228"/>
    </location>
</feature>
<evidence type="ECO:0000256" key="1">
    <source>
        <dbReference type="ARBA" id="ARBA00004429"/>
    </source>
</evidence>
<evidence type="ECO:0000256" key="5">
    <source>
        <dbReference type="ARBA" id="ARBA00022519"/>
    </source>
</evidence>
<evidence type="ECO:0000256" key="6">
    <source>
        <dbReference type="ARBA" id="ARBA00022692"/>
    </source>
</evidence>
<dbReference type="Pfam" id="PF01061">
    <property type="entry name" value="ABC2_membrane"/>
    <property type="match status" value="1"/>
</dbReference>
<evidence type="ECO:0000256" key="8">
    <source>
        <dbReference type="ARBA" id="ARBA00023136"/>
    </source>
</evidence>
<feature type="domain" description="ABC transmembrane type-2" evidence="10">
    <location>
        <begin position="65"/>
        <end position="289"/>
    </location>
</feature>
<keyword evidence="4 9" id="KW-1003">Cell membrane</keyword>
<evidence type="ECO:0000313" key="11">
    <source>
        <dbReference type="EMBL" id="MBB5512131.1"/>
    </source>
</evidence>
<accession>A0A7W8TV80</accession>
<dbReference type="InterPro" id="IPR047817">
    <property type="entry name" value="ABC2_TM_bact-type"/>
</dbReference>
<sequence>MGKAVDPPPLRPGVARTVEANTRVLKRVGARLPFFAYIAEIWKFRHFIFFDARSRVQSANNNDKLGSLWTVLNPILNGLSYYLIFGLLLQTSRGVENFIGFLIIGVFTYQLTARSVNSGARSISRNTTIIRAFTFPRATLTIATITRETMAFLPVIITMLAMVLIFPPVENITWMWLMIIPIYALQALFNLGLSLLLARWVAFSNDFSNIINFAMRIWMYMSGVFYSFDRYVDHPTLLAILNLNPLHQAMTMVRDSVLYERLPSWESWAILGGWAVGLLIIGGLVFWKAEESYGHDS</sequence>
<keyword evidence="3 9" id="KW-0813">Transport</keyword>
<dbReference type="EMBL" id="JACHDR010000001">
    <property type="protein sequence ID" value="MBB5512131.1"/>
    <property type="molecule type" value="Genomic_DNA"/>
</dbReference>
<comment type="caution">
    <text evidence="9">Lacks conserved residue(s) required for the propagation of feature annotation.</text>
</comment>
<comment type="subcellular location">
    <subcellularLocation>
        <location evidence="1">Cell inner membrane</location>
        <topology evidence="1">Multi-pass membrane protein</topology>
    </subcellularLocation>
    <subcellularLocation>
        <location evidence="9">Cell membrane</location>
        <topology evidence="9">Multi-pass membrane protein</topology>
    </subcellularLocation>
</comment>
<evidence type="ECO:0000256" key="3">
    <source>
        <dbReference type="ARBA" id="ARBA00022448"/>
    </source>
</evidence>
<comment type="caution">
    <text evidence="11">The sequence shown here is derived from an EMBL/GenBank/DDBJ whole genome shotgun (WGS) entry which is preliminary data.</text>
</comment>
<feature type="transmembrane region" description="Helical" evidence="9">
    <location>
        <begin position="268"/>
        <end position="287"/>
    </location>
</feature>
<dbReference type="Proteomes" id="UP000580797">
    <property type="component" value="Unassembled WGS sequence"/>
</dbReference>
<dbReference type="GO" id="GO:0140359">
    <property type="term" value="F:ABC-type transporter activity"/>
    <property type="evidence" value="ECO:0007669"/>
    <property type="project" value="InterPro"/>
</dbReference>
<evidence type="ECO:0000256" key="2">
    <source>
        <dbReference type="ARBA" id="ARBA00007783"/>
    </source>
</evidence>
<dbReference type="GO" id="GO:0005886">
    <property type="term" value="C:plasma membrane"/>
    <property type="evidence" value="ECO:0007669"/>
    <property type="project" value="UniProtKB-SubCell"/>
</dbReference>
<dbReference type="AlphaFoldDB" id="A0A7W8TV80"/>
<feature type="transmembrane region" description="Helical" evidence="9">
    <location>
        <begin position="150"/>
        <end position="169"/>
    </location>
</feature>
<feature type="transmembrane region" description="Helical" evidence="9">
    <location>
        <begin position="65"/>
        <end position="85"/>
    </location>
</feature>
<dbReference type="PANTHER" id="PTHR30413:SF8">
    <property type="entry name" value="TRANSPORT PERMEASE PROTEIN"/>
    <property type="match status" value="1"/>
</dbReference>